<organism evidence="1 2">
    <name type="scientific">Candidatus Colwellbacteria bacterium RIFCSPLOWO2_01_FULL_48_10</name>
    <dbReference type="NCBI Taxonomy" id="1797690"/>
    <lineage>
        <taxon>Bacteria</taxon>
        <taxon>Candidatus Colwelliibacteriota</taxon>
    </lineage>
</organism>
<protein>
    <submittedName>
        <fullName evidence="1">Uncharacterized protein</fullName>
    </submittedName>
</protein>
<gene>
    <name evidence="1" type="ORF">A3B23_02165</name>
</gene>
<dbReference type="EMBL" id="MHIY01000012">
    <property type="protein sequence ID" value="OGY59933.1"/>
    <property type="molecule type" value="Genomic_DNA"/>
</dbReference>
<name>A0A1G1Z5N7_9BACT</name>
<proteinExistence type="predicted"/>
<dbReference type="SUPFAM" id="SSF48371">
    <property type="entry name" value="ARM repeat"/>
    <property type="match status" value="1"/>
</dbReference>
<comment type="caution">
    <text evidence="1">The sequence shown here is derived from an EMBL/GenBank/DDBJ whole genome shotgun (WGS) entry which is preliminary data.</text>
</comment>
<evidence type="ECO:0000313" key="1">
    <source>
        <dbReference type="EMBL" id="OGY59933.1"/>
    </source>
</evidence>
<dbReference type="STRING" id="1797690.A3B23_02165"/>
<sequence length="1141" mass="133683">MANDEISPNSNSPKKLPFKLDDRQEIIYERLNRLVGPGAAAFYKDACRHLVIDPSFVAVTHIVAHLLREIESALRDVLESVTGPTQEKEGLKEEEKHRQEIELILKALGFNESDLISKVWLELPGKNGLQRYAHRNNLEAARPLDQVFLELWSRMQIILGNVLDRFETQYTKVFASIDVLVQKANPTESDAKIIKSNIPNNFVAHQKFFSQLENPKWLPLLKEKEMFLDPPLAEQNPEEGTVRHMPWAATVYLEKMATINPSLVAEVLREIKDTDNSTVRSSLLRIASLLPSSERETVSDKIRKWLKVDHQFFQSTLLEPSTILMNKFIEDGKEDKAFEIAKTLLEILPNSSPITTDEYISLRDPKTRLDHWHYNEFLEKEFQTLIQLNPKYSFSLVSELLSEYFKLRREARQDNIDNYEDLSYISRPAIEDHDQNRDRENIEDALITAIRDIGLKMIQENPTIVEDLIEELESKKWTVFRRIALYLLSEYPEKSIKWLNKYLLDLTLFDSSDVKHEYARLMNKGFHLLSREQKEKILDWIDKAKVITEHIEEQNRENPIEADRARKFKEVWQRDRLSHIKDDLTDIWGTRYIDFISKYGEPEHPDFAAYRTEWIGPTSEFKAEDLINMDVDKMIHILKTWEPKEDSHGFGATKEGLGRELGVAIKSKPDYFVIIAEKFKELDPTYVRTYIQTFSEIIQNDYKLYWLPVLELALWVVRQPREILGRKGTVMDQDPDWSWTRKAIASLISRGANDNQIPYELRDKVWQILKEITLDPDPTPDDEIKREENTDDAYHLAINTTRGEAMNAVIEYALWVYRYVKDQPNGEEKIKEGFLLMPEVRETLEWHLDPQNDPSIAVRSVYARFFPWLLLLDRKWTLDHINKIFPIKQPEDRLYKGAWNTFMLYTPAYNDPFKLLQEQYMEAVKNLGKVDKKRKRFTDRDERLAEHLMLFYGRGQISLSDSLFKEFWDAANDDLRGHALGFIGRLLQNKEGDFDPSTLERLKLLWENRLEIVKSSVDKSEHEKEMSAFGWWFSSDRFDPKWTSNQYLEALEIGRETQSDYFVFKRLVEITEVLPVEAVRILNKLVMPDQPGWTIFGNKGEIRSILSRALKAPENIAKEEAKNLINRLVAKGYTEFNDLLS</sequence>
<dbReference type="AlphaFoldDB" id="A0A1G1Z5N7"/>
<reference evidence="1 2" key="1">
    <citation type="journal article" date="2016" name="Nat. Commun.">
        <title>Thousands of microbial genomes shed light on interconnected biogeochemical processes in an aquifer system.</title>
        <authorList>
            <person name="Anantharaman K."/>
            <person name="Brown C.T."/>
            <person name="Hug L.A."/>
            <person name="Sharon I."/>
            <person name="Castelle C.J."/>
            <person name="Probst A.J."/>
            <person name="Thomas B.C."/>
            <person name="Singh A."/>
            <person name="Wilkins M.J."/>
            <person name="Karaoz U."/>
            <person name="Brodie E.L."/>
            <person name="Williams K.H."/>
            <person name="Hubbard S.S."/>
            <person name="Banfield J.F."/>
        </authorList>
    </citation>
    <scope>NUCLEOTIDE SEQUENCE [LARGE SCALE GENOMIC DNA]</scope>
</reference>
<evidence type="ECO:0000313" key="2">
    <source>
        <dbReference type="Proteomes" id="UP000178744"/>
    </source>
</evidence>
<dbReference type="InterPro" id="IPR016024">
    <property type="entry name" value="ARM-type_fold"/>
</dbReference>
<accession>A0A1G1Z5N7</accession>
<dbReference type="Proteomes" id="UP000178744">
    <property type="component" value="Unassembled WGS sequence"/>
</dbReference>